<reference evidence="3" key="1">
    <citation type="journal article" date="2019" name="Nat. Commun.">
        <title>The genome of broomcorn millet.</title>
        <authorList>
            <person name="Zou C."/>
            <person name="Miki D."/>
            <person name="Li D."/>
            <person name="Tang Q."/>
            <person name="Xiao L."/>
            <person name="Rajput S."/>
            <person name="Deng P."/>
            <person name="Jia W."/>
            <person name="Huang R."/>
            <person name="Zhang M."/>
            <person name="Sun Y."/>
            <person name="Hu J."/>
            <person name="Fu X."/>
            <person name="Schnable P.S."/>
            <person name="Li F."/>
            <person name="Zhang H."/>
            <person name="Feng B."/>
            <person name="Zhu X."/>
            <person name="Liu R."/>
            <person name="Schnable J.C."/>
            <person name="Zhu J.-K."/>
            <person name="Zhang H."/>
        </authorList>
    </citation>
    <scope>NUCLEOTIDE SEQUENCE [LARGE SCALE GENOMIC DNA]</scope>
</reference>
<feature type="chain" id="PRO_5018233715" evidence="1">
    <location>
        <begin position="19"/>
        <end position="91"/>
    </location>
</feature>
<keyword evidence="1" id="KW-0732">Signal</keyword>
<dbReference type="AlphaFoldDB" id="A0A3L6RXE6"/>
<gene>
    <name evidence="2" type="ORF">C2845_PM09G19190</name>
</gene>
<keyword evidence="3" id="KW-1185">Reference proteome</keyword>
<sequence length="91" mass="9820">MGMGVDLLLAWALSTSRLAGMASRLAREGRVGLQERGQQACKGDGQRPGVGGGDWLLRWRAGAWRRAREQRSREKRIGAIGEIAGAVGSQF</sequence>
<proteinExistence type="predicted"/>
<comment type="caution">
    <text evidence="2">The sequence shown here is derived from an EMBL/GenBank/DDBJ whole genome shotgun (WGS) entry which is preliminary data.</text>
</comment>
<dbReference type="Proteomes" id="UP000275267">
    <property type="component" value="Unassembled WGS sequence"/>
</dbReference>
<protein>
    <submittedName>
        <fullName evidence="2">Uncharacterized protein</fullName>
    </submittedName>
</protein>
<accession>A0A3L6RXE6</accession>
<dbReference type="EMBL" id="PQIB02000006">
    <property type="protein sequence ID" value="RLN11624.1"/>
    <property type="molecule type" value="Genomic_DNA"/>
</dbReference>
<evidence type="ECO:0000313" key="2">
    <source>
        <dbReference type="EMBL" id="RLN11624.1"/>
    </source>
</evidence>
<evidence type="ECO:0000313" key="3">
    <source>
        <dbReference type="Proteomes" id="UP000275267"/>
    </source>
</evidence>
<evidence type="ECO:0000256" key="1">
    <source>
        <dbReference type="SAM" id="SignalP"/>
    </source>
</evidence>
<name>A0A3L6RXE6_PANMI</name>
<organism evidence="2 3">
    <name type="scientific">Panicum miliaceum</name>
    <name type="common">Proso millet</name>
    <name type="synonym">Broomcorn millet</name>
    <dbReference type="NCBI Taxonomy" id="4540"/>
    <lineage>
        <taxon>Eukaryota</taxon>
        <taxon>Viridiplantae</taxon>
        <taxon>Streptophyta</taxon>
        <taxon>Embryophyta</taxon>
        <taxon>Tracheophyta</taxon>
        <taxon>Spermatophyta</taxon>
        <taxon>Magnoliopsida</taxon>
        <taxon>Liliopsida</taxon>
        <taxon>Poales</taxon>
        <taxon>Poaceae</taxon>
        <taxon>PACMAD clade</taxon>
        <taxon>Panicoideae</taxon>
        <taxon>Panicodae</taxon>
        <taxon>Paniceae</taxon>
        <taxon>Panicinae</taxon>
        <taxon>Panicum</taxon>
        <taxon>Panicum sect. Panicum</taxon>
    </lineage>
</organism>
<feature type="signal peptide" evidence="1">
    <location>
        <begin position="1"/>
        <end position="18"/>
    </location>
</feature>